<keyword evidence="2" id="KW-0808">Transferase</keyword>
<dbReference type="EMBL" id="JACGWV010000001">
    <property type="protein sequence ID" value="MBA8808287.1"/>
    <property type="molecule type" value="Genomic_DNA"/>
</dbReference>
<dbReference type="SUPFAM" id="SSF56112">
    <property type="entry name" value="Protein kinase-like (PK-like)"/>
    <property type="match status" value="1"/>
</dbReference>
<sequence>MDSITKNRQSTTTLRAMIERAYGPDQVPDGEDFATELSYGFFNALYRVRLRDGAQAVLKIAPPAGVALMAREHGMMRNEIAAMELVRRASDVPVPRVHHNDVTGDLCGADWFAMEYVDAACFGIAAEAGELTPEVVDAGFEHLGALNRDLNRIVGERFGPVDGPGFATWPEAATTMFADVLADGARAGVDLGWDADVVRKVWDDHADVLAEVTVPRFVEVDLWAKNSMIREGRIVAIIDHERAMFGDPLMEAGLTGLDLPFFPDPTPFRRGFGLTGLTDGERTRRHLYTLWLAVTMLVETTYREQTPEQYRWAREQLDIVLGLLGRTR</sequence>
<dbReference type="InterPro" id="IPR002575">
    <property type="entry name" value="Aminoglycoside_PTrfase"/>
</dbReference>
<organism evidence="2 3">
    <name type="scientific">Promicromonospora sukumoe</name>
    <dbReference type="NCBI Taxonomy" id="88382"/>
    <lineage>
        <taxon>Bacteria</taxon>
        <taxon>Bacillati</taxon>
        <taxon>Actinomycetota</taxon>
        <taxon>Actinomycetes</taxon>
        <taxon>Micrococcales</taxon>
        <taxon>Promicromonosporaceae</taxon>
        <taxon>Promicromonospora</taxon>
    </lineage>
</organism>
<evidence type="ECO:0000259" key="1">
    <source>
        <dbReference type="Pfam" id="PF01636"/>
    </source>
</evidence>
<dbReference type="Proteomes" id="UP000540568">
    <property type="component" value="Unassembled WGS sequence"/>
</dbReference>
<protein>
    <submittedName>
        <fullName evidence="2">Aminoglycoside phosphotransferase (APT) family kinase protein</fullName>
    </submittedName>
</protein>
<dbReference type="Gene3D" id="3.30.200.20">
    <property type="entry name" value="Phosphorylase Kinase, domain 1"/>
    <property type="match status" value="1"/>
</dbReference>
<dbReference type="InterPro" id="IPR011009">
    <property type="entry name" value="Kinase-like_dom_sf"/>
</dbReference>
<dbReference type="AlphaFoldDB" id="A0A7W3PE86"/>
<evidence type="ECO:0000313" key="3">
    <source>
        <dbReference type="Proteomes" id="UP000540568"/>
    </source>
</evidence>
<dbReference type="Gene3D" id="3.90.1200.10">
    <property type="match status" value="1"/>
</dbReference>
<dbReference type="GO" id="GO:0016301">
    <property type="term" value="F:kinase activity"/>
    <property type="evidence" value="ECO:0007669"/>
    <property type="project" value="UniProtKB-KW"/>
</dbReference>
<dbReference type="PANTHER" id="PTHR21310:SF15">
    <property type="entry name" value="AMINOGLYCOSIDE PHOSPHOTRANSFERASE DOMAIN-CONTAINING PROTEIN"/>
    <property type="match status" value="1"/>
</dbReference>
<feature type="domain" description="Aminoglycoside phosphotransferase" evidence="1">
    <location>
        <begin position="36"/>
        <end position="277"/>
    </location>
</feature>
<name>A0A7W3PE86_9MICO</name>
<reference evidence="2 3" key="1">
    <citation type="submission" date="2020-07" db="EMBL/GenBank/DDBJ databases">
        <title>Sequencing the genomes of 1000 actinobacteria strains.</title>
        <authorList>
            <person name="Klenk H.-P."/>
        </authorList>
    </citation>
    <scope>NUCLEOTIDE SEQUENCE [LARGE SCALE GENOMIC DNA]</scope>
    <source>
        <strain evidence="2 3">DSM 44121</strain>
    </source>
</reference>
<keyword evidence="3" id="KW-1185">Reference proteome</keyword>
<comment type="caution">
    <text evidence="2">The sequence shown here is derived from an EMBL/GenBank/DDBJ whole genome shotgun (WGS) entry which is preliminary data.</text>
</comment>
<dbReference type="RefSeq" id="WP_182616188.1">
    <property type="nucleotide sequence ID" value="NZ_BAAATF010000003.1"/>
</dbReference>
<keyword evidence="2" id="KW-0418">Kinase</keyword>
<evidence type="ECO:0000313" key="2">
    <source>
        <dbReference type="EMBL" id="MBA8808287.1"/>
    </source>
</evidence>
<gene>
    <name evidence="2" type="ORF">FHX71_002229</name>
</gene>
<accession>A0A7W3PE86</accession>
<proteinExistence type="predicted"/>
<dbReference type="Pfam" id="PF01636">
    <property type="entry name" value="APH"/>
    <property type="match status" value="1"/>
</dbReference>
<dbReference type="InterPro" id="IPR051678">
    <property type="entry name" value="AGP_Transferase"/>
</dbReference>
<dbReference type="PANTHER" id="PTHR21310">
    <property type="entry name" value="AMINOGLYCOSIDE PHOSPHOTRANSFERASE-RELATED-RELATED"/>
    <property type="match status" value="1"/>
</dbReference>